<dbReference type="GO" id="GO:0008924">
    <property type="term" value="F:L-malate dehydrogenase (quinone) activity"/>
    <property type="evidence" value="ECO:0007669"/>
    <property type="project" value="UniProtKB-UniRule"/>
</dbReference>
<comment type="cofactor">
    <cofactor evidence="2 8">
        <name>FAD</name>
        <dbReference type="ChEBI" id="CHEBI:57692"/>
    </cofactor>
</comment>
<dbReference type="RefSeq" id="WP_257745471.1">
    <property type="nucleotide sequence ID" value="NZ_CP102487.1"/>
</dbReference>
<dbReference type="InterPro" id="IPR036188">
    <property type="entry name" value="FAD/NAD-bd_sf"/>
</dbReference>
<dbReference type="Gene3D" id="3.50.50.60">
    <property type="entry name" value="FAD/NAD(P)-binding domain"/>
    <property type="match status" value="1"/>
</dbReference>
<evidence type="ECO:0000256" key="2">
    <source>
        <dbReference type="ARBA" id="ARBA00001974"/>
    </source>
</evidence>
<keyword evidence="5 8" id="KW-0285">Flavoprotein</keyword>
<evidence type="ECO:0000313" key="9">
    <source>
        <dbReference type="EMBL" id="UUX58411.1"/>
    </source>
</evidence>
<organism evidence="9 10">
    <name type="scientific">Glutamicibacter halophytocola</name>
    <dbReference type="NCBI Taxonomy" id="1933880"/>
    <lineage>
        <taxon>Bacteria</taxon>
        <taxon>Bacillati</taxon>
        <taxon>Actinomycetota</taxon>
        <taxon>Actinomycetes</taxon>
        <taxon>Micrococcales</taxon>
        <taxon>Micrococcaceae</taxon>
        <taxon>Glutamicibacter</taxon>
    </lineage>
</organism>
<keyword evidence="4 8" id="KW-0816">Tricarboxylic acid cycle</keyword>
<evidence type="ECO:0000256" key="8">
    <source>
        <dbReference type="HAMAP-Rule" id="MF_00212"/>
    </source>
</evidence>
<accession>A0AA94XTW4</accession>
<keyword evidence="7 8" id="KW-0560">Oxidoreductase</keyword>
<sequence length="490" mass="52644">MASTHVPRRVDVLVIGAGIIGSTTSSLLAELGPQWDILVVEALGAAGLESSHGWNNAGTGHAGLCEFNYTPAAADGSVDPAAALRIHEQFLVSAQYWARLAADGQLGEPEGFIRSVDHNSYAHTADWASYLETRYRALSAHPLFEHMEFSRDPETLKRWLPAMFEQRTDFSSIAATRSTLGTDVDYGTLSRRLLDHARAQGAAVQLGTSVRRLQHTAAGRWRAELSTGETLDAGFVFTAAGGGTLPLLQQAGIAETRNMGGFPISGQFLRTANPRLVARHRAKAYSHPAPGAPPLSVPHLDLRVMDGTEYLVFGPFGAFSPRFLKAGKLWDLPGSVTVHNLRTLLEAAQNGTGMLRYFIGELLRTPASRLKELENFLPEVHAGDWELITAGQRVQLAKRIDGQGRIAGFGTEVVLSADGTLAAVLGASPGASASVSVVLDLLAASFPQHFGRWLEALRGQLPHLGATLNDDPQALAHVRAQIARGLKLDW</sequence>
<evidence type="ECO:0000256" key="3">
    <source>
        <dbReference type="ARBA" id="ARBA00005012"/>
    </source>
</evidence>
<keyword evidence="6 8" id="KW-0274">FAD</keyword>
<dbReference type="HAMAP" id="MF_00212">
    <property type="entry name" value="MQO"/>
    <property type="match status" value="1"/>
</dbReference>
<comment type="similarity">
    <text evidence="8">Belongs to the MQO family.</text>
</comment>
<dbReference type="EMBL" id="CP102487">
    <property type="protein sequence ID" value="UUX58411.1"/>
    <property type="molecule type" value="Genomic_DNA"/>
</dbReference>
<comment type="catalytic activity">
    <reaction evidence="1 8">
        <text>(S)-malate + a quinone = a quinol + oxaloacetate</text>
        <dbReference type="Rhea" id="RHEA:46012"/>
        <dbReference type="ChEBI" id="CHEBI:15589"/>
        <dbReference type="ChEBI" id="CHEBI:16452"/>
        <dbReference type="ChEBI" id="CHEBI:24646"/>
        <dbReference type="ChEBI" id="CHEBI:132124"/>
        <dbReference type="EC" id="1.1.5.4"/>
    </reaction>
</comment>
<evidence type="ECO:0000256" key="1">
    <source>
        <dbReference type="ARBA" id="ARBA00001139"/>
    </source>
</evidence>
<dbReference type="NCBIfam" id="NF003606">
    <property type="entry name" value="PRK05257.2-1"/>
    <property type="match status" value="1"/>
</dbReference>
<dbReference type="Proteomes" id="UP001060018">
    <property type="component" value="Chromosome"/>
</dbReference>
<dbReference type="PANTHER" id="PTHR43104">
    <property type="entry name" value="L-2-HYDROXYGLUTARATE DEHYDROGENASE, MITOCHONDRIAL"/>
    <property type="match status" value="1"/>
</dbReference>
<comment type="pathway">
    <text evidence="3 8">Carbohydrate metabolism; tricarboxylic acid cycle; oxaloacetate from (S)-malate (quinone route): step 1/1.</text>
</comment>
<evidence type="ECO:0000256" key="6">
    <source>
        <dbReference type="ARBA" id="ARBA00022827"/>
    </source>
</evidence>
<dbReference type="Gene3D" id="3.30.9.10">
    <property type="entry name" value="D-Amino Acid Oxidase, subunit A, domain 2"/>
    <property type="match status" value="1"/>
</dbReference>
<dbReference type="SUPFAM" id="SSF51905">
    <property type="entry name" value="FAD/NAD(P)-binding domain"/>
    <property type="match status" value="1"/>
</dbReference>
<evidence type="ECO:0000256" key="4">
    <source>
        <dbReference type="ARBA" id="ARBA00022532"/>
    </source>
</evidence>
<dbReference type="InterPro" id="IPR006231">
    <property type="entry name" value="MQO"/>
</dbReference>
<dbReference type="GO" id="GO:0006099">
    <property type="term" value="P:tricarboxylic acid cycle"/>
    <property type="evidence" value="ECO:0007669"/>
    <property type="project" value="UniProtKB-UniRule"/>
</dbReference>
<dbReference type="EC" id="1.1.5.4" evidence="8"/>
<dbReference type="AlphaFoldDB" id="A0AA94XTW4"/>
<reference evidence="9" key="1">
    <citation type="journal article" date="2022" name="Pest Manag. Sci.">
        <title>Glutamicibacter halophytocola-mediated host fitness of potato tuber moth on Solanaceae crops.</title>
        <authorList>
            <person name="Wang W."/>
            <person name="Xiao G."/>
            <person name="Du G."/>
            <person name="Chang L."/>
            <person name="Yang Y."/>
            <person name="Ye J."/>
            <person name="Chen B."/>
        </authorList>
    </citation>
    <scope>NUCLEOTIDE SEQUENCE</scope>
    <source>
        <strain evidence="9">S2</strain>
    </source>
</reference>
<evidence type="ECO:0000256" key="7">
    <source>
        <dbReference type="ARBA" id="ARBA00023002"/>
    </source>
</evidence>
<evidence type="ECO:0000313" key="10">
    <source>
        <dbReference type="Proteomes" id="UP001060018"/>
    </source>
</evidence>
<proteinExistence type="inferred from homology"/>
<gene>
    <name evidence="8" type="primary">mqo</name>
    <name evidence="9" type="ORF">NUH22_14085</name>
</gene>
<dbReference type="PANTHER" id="PTHR43104:SF2">
    <property type="entry name" value="L-2-HYDROXYGLUTARATE DEHYDROGENASE, MITOCHONDRIAL"/>
    <property type="match status" value="1"/>
</dbReference>
<dbReference type="Pfam" id="PF06039">
    <property type="entry name" value="Mqo"/>
    <property type="match status" value="1"/>
</dbReference>
<evidence type="ECO:0000256" key="5">
    <source>
        <dbReference type="ARBA" id="ARBA00022630"/>
    </source>
</evidence>
<dbReference type="GO" id="GO:0047545">
    <property type="term" value="F:(S)-2-hydroxyglutarate dehydrogenase activity"/>
    <property type="evidence" value="ECO:0007669"/>
    <property type="project" value="TreeGrafter"/>
</dbReference>
<protein>
    <recommendedName>
        <fullName evidence="8">Probable malate:quinone oxidoreductase</fullName>
        <ecNumber evidence="8">1.1.5.4</ecNumber>
    </recommendedName>
    <alternativeName>
        <fullName evidence="8">MQO</fullName>
    </alternativeName>
    <alternativeName>
        <fullName evidence="8">Malate dehydrogenase [quinone]</fullName>
    </alternativeName>
</protein>
<name>A0AA94XTW4_9MICC</name>